<evidence type="ECO:0000313" key="2">
    <source>
        <dbReference type="EMBL" id="SHG34839.1"/>
    </source>
</evidence>
<name>A0A1M5J3F8_9BACT</name>
<accession>A0A1M5J3F8</accession>
<feature type="signal peptide" evidence="1">
    <location>
        <begin position="1"/>
        <end position="20"/>
    </location>
</feature>
<gene>
    <name evidence="2" type="ORF">SAMN05444008_12728</name>
</gene>
<feature type="chain" id="PRO_5013245873" evidence="1">
    <location>
        <begin position="21"/>
        <end position="135"/>
    </location>
</feature>
<proteinExistence type="predicted"/>
<dbReference type="AlphaFoldDB" id="A0A1M5J3F8"/>
<evidence type="ECO:0000256" key="1">
    <source>
        <dbReference type="SAM" id="SignalP"/>
    </source>
</evidence>
<organism evidence="2 3">
    <name type="scientific">Cnuella takakiae</name>
    <dbReference type="NCBI Taxonomy" id="1302690"/>
    <lineage>
        <taxon>Bacteria</taxon>
        <taxon>Pseudomonadati</taxon>
        <taxon>Bacteroidota</taxon>
        <taxon>Chitinophagia</taxon>
        <taxon>Chitinophagales</taxon>
        <taxon>Chitinophagaceae</taxon>
        <taxon>Cnuella</taxon>
    </lineage>
</organism>
<reference evidence="2 3" key="1">
    <citation type="submission" date="2016-11" db="EMBL/GenBank/DDBJ databases">
        <authorList>
            <person name="Jaros S."/>
            <person name="Januszkiewicz K."/>
            <person name="Wedrychowicz H."/>
        </authorList>
    </citation>
    <scope>NUCLEOTIDE SEQUENCE [LARGE SCALE GENOMIC DNA]</scope>
    <source>
        <strain evidence="2 3">DSM 26897</strain>
    </source>
</reference>
<protein>
    <submittedName>
        <fullName evidence="2">Uncharacterized protein</fullName>
    </submittedName>
</protein>
<keyword evidence="1" id="KW-0732">Signal</keyword>
<dbReference type="EMBL" id="FQUO01000027">
    <property type="protein sequence ID" value="SHG34839.1"/>
    <property type="molecule type" value="Genomic_DNA"/>
</dbReference>
<keyword evidence="3" id="KW-1185">Reference proteome</keyword>
<dbReference type="STRING" id="1302690.BUE76_04985"/>
<sequence length="135" mass="16074">MMKHFYTLLLCCLCSFAGFAQEDDGPGGRVRERMTEYIEKRLGLSKSEAQQFSPIYLNYLNDLRKTTQDHKGDRLVLQQKVVELRLNYRNQFKNVVGDKRSNDVFSYERDFIEGVKQLRQDRMDNLRDDRRGRKN</sequence>
<evidence type="ECO:0000313" key="3">
    <source>
        <dbReference type="Proteomes" id="UP000184368"/>
    </source>
</evidence>
<dbReference type="Proteomes" id="UP000184368">
    <property type="component" value="Unassembled WGS sequence"/>
</dbReference>